<comment type="caution">
    <text evidence="2">The sequence shown here is derived from an EMBL/GenBank/DDBJ whole genome shotgun (WGS) entry which is preliminary data.</text>
</comment>
<dbReference type="Proteomes" id="UP000564378">
    <property type="component" value="Unassembled WGS sequence"/>
</dbReference>
<dbReference type="EMBL" id="JACJVJ010000003">
    <property type="protein sequence ID" value="MBC2779134.1"/>
    <property type="molecule type" value="Genomic_DNA"/>
</dbReference>
<dbReference type="RefSeq" id="WP_185802421.1">
    <property type="nucleotide sequence ID" value="NZ_JACJVJ010000003.1"/>
</dbReference>
<dbReference type="GO" id="GO:0000166">
    <property type="term" value="F:nucleotide binding"/>
    <property type="evidence" value="ECO:0007669"/>
    <property type="project" value="InterPro"/>
</dbReference>
<protein>
    <submittedName>
        <fullName evidence="2">Gfo/Idh/MocA family oxidoreductase</fullName>
    </submittedName>
</protein>
<accession>A0A842I4G0</accession>
<gene>
    <name evidence="2" type="ORF">H6P80_16025</name>
</gene>
<dbReference type="Pfam" id="PF01408">
    <property type="entry name" value="GFO_IDH_MocA"/>
    <property type="match status" value="1"/>
</dbReference>
<dbReference type="Gene3D" id="3.40.50.720">
    <property type="entry name" value="NAD(P)-binding Rossmann-like Domain"/>
    <property type="match status" value="1"/>
</dbReference>
<evidence type="ECO:0000313" key="2">
    <source>
        <dbReference type="EMBL" id="MBC2779134.1"/>
    </source>
</evidence>
<dbReference type="SUPFAM" id="SSF51735">
    <property type="entry name" value="NAD(P)-binding Rossmann-fold domains"/>
    <property type="match status" value="1"/>
</dbReference>
<dbReference type="AlphaFoldDB" id="A0A842I4G0"/>
<dbReference type="Gene3D" id="3.30.360.10">
    <property type="entry name" value="Dihydrodipicolinate Reductase, domain 2"/>
    <property type="match status" value="1"/>
</dbReference>
<dbReference type="InterPro" id="IPR051450">
    <property type="entry name" value="Gfo/Idh/MocA_Oxidoreductases"/>
</dbReference>
<feature type="domain" description="Gfo/Idh/MocA-like oxidoreductase N-terminal" evidence="1">
    <location>
        <begin position="6"/>
        <end position="105"/>
    </location>
</feature>
<evidence type="ECO:0000313" key="3">
    <source>
        <dbReference type="Proteomes" id="UP000564378"/>
    </source>
</evidence>
<dbReference type="PANTHER" id="PTHR43377">
    <property type="entry name" value="BILIVERDIN REDUCTASE A"/>
    <property type="match status" value="1"/>
</dbReference>
<proteinExistence type="predicted"/>
<keyword evidence="3" id="KW-1185">Reference proteome</keyword>
<dbReference type="InterPro" id="IPR036291">
    <property type="entry name" value="NAD(P)-bd_dom_sf"/>
</dbReference>
<organism evidence="2 3">
    <name type="scientific">Parasphingopyxis marina</name>
    <dbReference type="NCBI Taxonomy" id="2761622"/>
    <lineage>
        <taxon>Bacteria</taxon>
        <taxon>Pseudomonadati</taxon>
        <taxon>Pseudomonadota</taxon>
        <taxon>Alphaproteobacteria</taxon>
        <taxon>Sphingomonadales</taxon>
        <taxon>Sphingomonadaceae</taxon>
        <taxon>Parasphingopyxis</taxon>
    </lineage>
</organism>
<evidence type="ECO:0000259" key="1">
    <source>
        <dbReference type="Pfam" id="PF01408"/>
    </source>
</evidence>
<reference evidence="2 3" key="1">
    <citation type="submission" date="2020-08" db="EMBL/GenBank/DDBJ databases">
        <title>Draft genome sequence of Parasphingopyxis sp. GrpM-11.</title>
        <authorList>
            <person name="Oh J."/>
            <person name="Roh D.-H."/>
        </authorList>
    </citation>
    <scope>NUCLEOTIDE SEQUENCE [LARGE SCALE GENOMIC DNA]</scope>
    <source>
        <strain evidence="2 3">GrpM-11</strain>
    </source>
</reference>
<name>A0A842I4G0_9SPHN</name>
<dbReference type="PANTHER" id="PTHR43377:SF1">
    <property type="entry name" value="BILIVERDIN REDUCTASE A"/>
    <property type="match status" value="1"/>
</dbReference>
<sequence length="302" mass="32533">MSAPKIGQIGCGRWGKFVLRDLLACGAEVHVVCADPGHCAIARETGATSVIPDIANLPDMDGYVIVTPTTTHGRIVEALMPTGKPIFVEKPLTADVESARRLAAMDDGQLFVMDKWRYHHGIQELRRQIDAGTIGALRTLRLQRWSKGHGYADVDPLWILAPHDLAIIDTLIDELPALDTAWPVVPADKRLGAIARMTSSSGISAILDIGVASTEHARKVTAIGDSGMLELRGGYDTELFWRRGPVGQPDQEVFGIPFTESMPLYDEIEGFLGFIAGGPPPLGSAARGAEIVERIAEIEAAL</sequence>
<dbReference type="SUPFAM" id="SSF55347">
    <property type="entry name" value="Glyceraldehyde-3-phosphate dehydrogenase-like, C-terminal domain"/>
    <property type="match status" value="1"/>
</dbReference>
<dbReference type="InterPro" id="IPR000683">
    <property type="entry name" value="Gfo/Idh/MocA-like_OxRdtase_N"/>
</dbReference>